<dbReference type="Proteomes" id="UP000595618">
    <property type="component" value="Chromosome"/>
</dbReference>
<dbReference type="EMBL" id="CP066690">
    <property type="protein sequence ID" value="QQG44874.1"/>
    <property type="molecule type" value="Genomic_DNA"/>
</dbReference>
<accession>A0A7T5RIS1</accession>
<organism evidence="2 3">
    <name type="scientific">Candidatus Sungiibacteriota bacterium</name>
    <dbReference type="NCBI Taxonomy" id="2750080"/>
    <lineage>
        <taxon>Bacteria</taxon>
        <taxon>Candidatus Sungiibacteriota</taxon>
    </lineage>
</organism>
<dbReference type="AlphaFoldDB" id="A0A7T5RIS1"/>
<proteinExistence type="predicted"/>
<feature type="compositionally biased region" description="Low complexity" evidence="1">
    <location>
        <begin position="134"/>
        <end position="144"/>
    </location>
</feature>
<dbReference type="PRINTS" id="PR01217">
    <property type="entry name" value="PRICHEXTENSN"/>
</dbReference>
<evidence type="ECO:0000313" key="2">
    <source>
        <dbReference type="EMBL" id="QQG44874.1"/>
    </source>
</evidence>
<protein>
    <submittedName>
        <fullName evidence="2">Uncharacterized protein</fullName>
    </submittedName>
</protein>
<evidence type="ECO:0000313" key="3">
    <source>
        <dbReference type="Proteomes" id="UP000595618"/>
    </source>
</evidence>
<sequence>MPAYTQKELIERFQKLPAILQDALFSGDLTGKIFETGKKFGLTIEKIGFLAEEVGYVILGLTRPGEFAAKLADRLGVDLNSAKTIALDINHKVFSQLREALKSAHETEITAEEIQRAEPLVRVAPTAPPPAPAAPTSIPSAAPRPATPKEVVPPQPQPKPQPLQPAAKEEPVRIPQTPQPPQSKIPPIDLRREQRPAMQPPTATPQPESKPPAPVPEKKTPHSGFDPYREPIE</sequence>
<feature type="compositionally biased region" description="Pro residues" evidence="1">
    <location>
        <begin position="198"/>
        <end position="215"/>
    </location>
</feature>
<gene>
    <name evidence="2" type="ORF">HYW89_02570</name>
</gene>
<name>A0A7T5RIS1_9BACT</name>
<evidence type="ECO:0000256" key="1">
    <source>
        <dbReference type="SAM" id="MobiDB-lite"/>
    </source>
</evidence>
<reference evidence="2 3" key="1">
    <citation type="submission" date="2020-07" db="EMBL/GenBank/DDBJ databases">
        <title>Huge and variable diversity of episymbiotic CPR bacteria and DPANN archaea in groundwater ecosystems.</title>
        <authorList>
            <person name="He C.Y."/>
            <person name="Keren R."/>
            <person name="Whittaker M."/>
            <person name="Farag I.F."/>
            <person name="Doudna J."/>
            <person name="Cate J.H.D."/>
            <person name="Banfield J.F."/>
        </authorList>
    </citation>
    <scope>NUCLEOTIDE SEQUENCE [LARGE SCALE GENOMIC DNA]</scope>
    <source>
        <strain evidence="2">NC_groundwater_541_Ag_S-0.1um_46_50</strain>
    </source>
</reference>
<feature type="compositionally biased region" description="Pro residues" evidence="1">
    <location>
        <begin position="151"/>
        <end position="163"/>
    </location>
</feature>
<feature type="region of interest" description="Disordered" evidence="1">
    <location>
        <begin position="120"/>
        <end position="233"/>
    </location>
</feature>